<sequence>MAYYIRVLGTADLDICKELVSGLTNEGLIEKFEPAQNET</sequence>
<dbReference type="Proteomes" id="UP000295620">
    <property type="component" value="Unassembled WGS sequence"/>
</dbReference>
<keyword evidence="2" id="KW-1185">Reference proteome</keyword>
<protein>
    <submittedName>
        <fullName evidence="1">Uncharacterized protein</fullName>
    </submittedName>
</protein>
<evidence type="ECO:0000313" key="1">
    <source>
        <dbReference type="EMBL" id="TDQ11483.1"/>
    </source>
</evidence>
<dbReference type="AlphaFoldDB" id="A0A4V3D1J7"/>
<accession>A0A4V3D1J7</accession>
<comment type="caution">
    <text evidence="1">The sequence shown here is derived from an EMBL/GenBank/DDBJ whole genome shotgun (WGS) entry which is preliminary data.</text>
</comment>
<gene>
    <name evidence="1" type="ORF">ATK78_0606</name>
</gene>
<reference evidence="1 2" key="1">
    <citation type="submission" date="2019-03" db="EMBL/GenBank/DDBJ databases">
        <title>Genomic Encyclopedia of Archaeal and Bacterial Type Strains, Phase II (KMG-II): from individual species to whole genera.</title>
        <authorList>
            <person name="Goeker M."/>
        </authorList>
    </citation>
    <scope>NUCLEOTIDE SEQUENCE [LARGE SCALE GENOMIC DNA]</scope>
    <source>
        <strain evidence="1 2">DSM 19035</strain>
    </source>
</reference>
<organism evidence="1 2">
    <name type="scientific">Pedobacter metabolipauper</name>
    <dbReference type="NCBI Taxonomy" id="425513"/>
    <lineage>
        <taxon>Bacteria</taxon>
        <taxon>Pseudomonadati</taxon>
        <taxon>Bacteroidota</taxon>
        <taxon>Sphingobacteriia</taxon>
        <taxon>Sphingobacteriales</taxon>
        <taxon>Sphingobacteriaceae</taxon>
        <taxon>Pedobacter</taxon>
    </lineage>
</organism>
<name>A0A4V3D1J7_9SPHI</name>
<proteinExistence type="predicted"/>
<dbReference type="EMBL" id="SNYC01000003">
    <property type="protein sequence ID" value="TDQ11483.1"/>
    <property type="molecule type" value="Genomic_DNA"/>
</dbReference>
<evidence type="ECO:0000313" key="2">
    <source>
        <dbReference type="Proteomes" id="UP000295620"/>
    </source>
</evidence>